<protein>
    <submittedName>
        <fullName evidence="2">Uncharacterized protein</fullName>
    </submittedName>
</protein>
<accession>A0A6A6H1Q8</accession>
<feature type="region of interest" description="Disordered" evidence="1">
    <location>
        <begin position="1"/>
        <end position="36"/>
    </location>
</feature>
<evidence type="ECO:0000313" key="2">
    <source>
        <dbReference type="EMBL" id="KAF2232014.1"/>
    </source>
</evidence>
<sequence length="97" mass="10486">MEATKTSKDEDAKSRGDLRDPITSDDSGRPHITQYSTGSKFCVGDKVYLSEPGNRSLVGPLLISSVLGGEKYTLVHMNNTQYENGKQINGGDLEHAG</sequence>
<dbReference type="AlphaFoldDB" id="A0A6A6H1Q8"/>
<gene>
    <name evidence="2" type="ORF">EV356DRAFT_535014</name>
</gene>
<proteinExistence type="predicted"/>
<dbReference type="OrthoDB" id="4725400at2759"/>
<reference evidence="2" key="1">
    <citation type="journal article" date="2020" name="Stud. Mycol.">
        <title>101 Dothideomycetes genomes: a test case for predicting lifestyles and emergence of pathogens.</title>
        <authorList>
            <person name="Haridas S."/>
            <person name="Albert R."/>
            <person name="Binder M."/>
            <person name="Bloem J."/>
            <person name="Labutti K."/>
            <person name="Salamov A."/>
            <person name="Andreopoulos B."/>
            <person name="Baker S."/>
            <person name="Barry K."/>
            <person name="Bills G."/>
            <person name="Bluhm B."/>
            <person name="Cannon C."/>
            <person name="Castanera R."/>
            <person name="Culley D."/>
            <person name="Daum C."/>
            <person name="Ezra D."/>
            <person name="Gonzalez J."/>
            <person name="Henrissat B."/>
            <person name="Kuo A."/>
            <person name="Liang C."/>
            <person name="Lipzen A."/>
            <person name="Lutzoni F."/>
            <person name="Magnuson J."/>
            <person name="Mondo S."/>
            <person name="Nolan M."/>
            <person name="Ohm R."/>
            <person name="Pangilinan J."/>
            <person name="Park H.-J."/>
            <person name="Ramirez L."/>
            <person name="Alfaro M."/>
            <person name="Sun H."/>
            <person name="Tritt A."/>
            <person name="Yoshinaga Y."/>
            <person name="Zwiers L.-H."/>
            <person name="Turgeon B."/>
            <person name="Goodwin S."/>
            <person name="Spatafora J."/>
            <person name="Crous P."/>
            <person name="Grigoriev I."/>
        </authorList>
    </citation>
    <scope>NUCLEOTIDE SEQUENCE</scope>
    <source>
        <strain evidence="2">Tuck. ex Michener</strain>
    </source>
</reference>
<dbReference type="Proteomes" id="UP000800092">
    <property type="component" value="Unassembled WGS sequence"/>
</dbReference>
<organism evidence="2 3">
    <name type="scientific">Viridothelium virens</name>
    <name type="common">Speckled blister lichen</name>
    <name type="synonym">Trypethelium virens</name>
    <dbReference type="NCBI Taxonomy" id="1048519"/>
    <lineage>
        <taxon>Eukaryota</taxon>
        <taxon>Fungi</taxon>
        <taxon>Dikarya</taxon>
        <taxon>Ascomycota</taxon>
        <taxon>Pezizomycotina</taxon>
        <taxon>Dothideomycetes</taxon>
        <taxon>Dothideomycetes incertae sedis</taxon>
        <taxon>Trypetheliales</taxon>
        <taxon>Trypetheliaceae</taxon>
        <taxon>Viridothelium</taxon>
    </lineage>
</organism>
<keyword evidence="3" id="KW-1185">Reference proteome</keyword>
<evidence type="ECO:0000256" key="1">
    <source>
        <dbReference type="SAM" id="MobiDB-lite"/>
    </source>
</evidence>
<evidence type="ECO:0000313" key="3">
    <source>
        <dbReference type="Proteomes" id="UP000800092"/>
    </source>
</evidence>
<feature type="compositionally biased region" description="Basic and acidic residues" evidence="1">
    <location>
        <begin position="1"/>
        <end position="29"/>
    </location>
</feature>
<name>A0A6A6H1Q8_VIRVR</name>
<dbReference type="EMBL" id="ML991820">
    <property type="protein sequence ID" value="KAF2232014.1"/>
    <property type="molecule type" value="Genomic_DNA"/>
</dbReference>